<feature type="region of interest" description="Disordered" evidence="1">
    <location>
        <begin position="37"/>
        <end position="85"/>
    </location>
</feature>
<protein>
    <recommendedName>
        <fullName evidence="4">Lipoprotein</fullName>
    </recommendedName>
</protein>
<evidence type="ECO:0000256" key="2">
    <source>
        <dbReference type="SAM" id="SignalP"/>
    </source>
</evidence>
<proteinExistence type="predicted"/>
<name>A0ABY4MW95_9MICO</name>
<keyword evidence="2" id="KW-0732">Signal</keyword>
<evidence type="ECO:0000313" key="3">
    <source>
        <dbReference type="EMBL" id="UQN14397.1"/>
    </source>
</evidence>
<evidence type="ECO:0000256" key="1">
    <source>
        <dbReference type="SAM" id="MobiDB-lite"/>
    </source>
</evidence>
<organism evidence="3">
    <name type="scientific">Gulosibacter sediminis</name>
    <dbReference type="NCBI Taxonomy" id="1729695"/>
    <lineage>
        <taxon>Bacteria</taxon>
        <taxon>Bacillati</taxon>
        <taxon>Actinomycetota</taxon>
        <taxon>Actinomycetes</taxon>
        <taxon>Micrococcales</taxon>
        <taxon>Microbacteriaceae</taxon>
        <taxon>Gulosibacter</taxon>
    </lineage>
</organism>
<accession>A0ABY4MW95</accession>
<dbReference type="EMBL" id="CP097160">
    <property type="protein sequence ID" value="UQN14397.1"/>
    <property type="molecule type" value="Genomic_DNA"/>
</dbReference>
<reference evidence="3" key="1">
    <citation type="submission" date="2022-05" db="EMBL/GenBank/DDBJ databases">
        <title>Complete genome sequence of toluene-degrading Gulosibacter sediminis strain ACHW.36C.</title>
        <authorList>
            <person name="Wai A.C."/>
            <person name="Lai G.K."/>
            <person name="Griffin S.D."/>
            <person name="Leung F.C."/>
        </authorList>
    </citation>
    <scope>NUCLEOTIDE SEQUENCE [LARGE SCALE GENOMIC DNA]</scope>
    <source>
        <strain evidence="3">ACHW.36C</strain>
    </source>
</reference>
<sequence>MLNGNLHPRRSAPFVASSVAVVAAGLLLAGCSTGTTAGNVAAESPTPTEATETAVATEPAETVEPTQTEEPDATATPEATPDGTELPVMINSAFLDAGAGTIEVRGTVTGFIGDGTCTVTAVNADGTELTAESAATPDAQSTICAPITVTGASAGDWQVTLSFEGDGVWGESEPLPAEAG</sequence>
<feature type="chain" id="PRO_5045661120" description="Lipoprotein" evidence="2">
    <location>
        <begin position="38"/>
        <end position="180"/>
    </location>
</feature>
<gene>
    <name evidence="3" type="ORF">M3M28_10100</name>
</gene>
<evidence type="ECO:0008006" key="4">
    <source>
        <dbReference type="Google" id="ProtNLM"/>
    </source>
</evidence>
<feature type="signal peptide" evidence="2">
    <location>
        <begin position="1"/>
        <end position="37"/>
    </location>
</feature>
<feature type="compositionally biased region" description="Low complexity" evidence="1">
    <location>
        <begin position="40"/>
        <end position="66"/>
    </location>
</feature>